<feature type="transmembrane region" description="Helical" evidence="1">
    <location>
        <begin position="91"/>
        <end position="111"/>
    </location>
</feature>
<feature type="transmembrane region" description="Helical" evidence="1">
    <location>
        <begin position="59"/>
        <end position="79"/>
    </location>
</feature>
<keyword evidence="1" id="KW-1133">Transmembrane helix</keyword>
<evidence type="ECO:0000256" key="1">
    <source>
        <dbReference type="SAM" id="Phobius"/>
    </source>
</evidence>
<dbReference type="Proteomes" id="UP000526033">
    <property type="component" value="Unassembled WGS sequence"/>
</dbReference>
<proteinExistence type="predicted"/>
<sequence>MSNGFWKFYFGDIVEFLTAAWNFISKGIRQGTIGRSFSDAWASVVLAVAKMAGEPHTPSKTTVIVCICIAVYLLAILITRMVKQRRAGRPVSANAAVMWLSIVLAIVLFAWNALGAVIIVALGWWIVRGIILTKALIHGTGKNIFRAIVGLLICSGFGYLLLRAAYVAYLLYY</sequence>
<dbReference type="AlphaFoldDB" id="A0A7X9DL74"/>
<organism evidence="2 3">
    <name type="scientific">candidate division WWE3 bacterium</name>
    <dbReference type="NCBI Taxonomy" id="2053526"/>
    <lineage>
        <taxon>Bacteria</taxon>
        <taxon>Katanobacteria</taxon>
    </lineage>
</organism>
<protein>
    <submittedName>
        <fullName evidence="2">Uncharacterized protein</fullName>
    </submittedName>
</protein>
<comment type="caution">
    <text evidence="2">The sequence shown here is derived from an EMBL/GenBank/DDBJ whole genome shotgun (WGS) entry which is preliminary data.</text>
</comment>
<gene>
    <name evidence="2" type="ORF">GYA27_04890</name>
</gene>
<reference evidence="2 3" key="1">
    <citation type="journal article" date="2020" name="Biotechnol. Biofuels">
        <title>New insights from the biogas microbiome by comprehensive genome-resolved metagenomics of nearly 1600 species originating from multiple anaerobic digesters.</title>
        <authorList>
            <person name="Campanaro S."/>
            <person name="Treu L."/>
            <person name="Rodriguez-R L.M."/>
            <person name="Kovalovszki A."/>
            <person name="Ziels R.M."/>
            <person name="Maus I."/>
            <person name="Zhu X."/>
            <person name="Kougias P.G."/>
            <person name="Basile A."/>
            <person name="Luo G."/>
            <person name="Schluter A."/>
            <person name="Konstantinidis K.T."/>
            <person name="Angelidaki I."/>
        </authorList>
    </citation>
    <scope>NUCLEOTIDE SEQUENCE [LARGE SCALE GENOMIC DNA]</scope>
    <source>
        <strain evidence="2">AS27yjCOA_165</strain>
    </source>
</reference>
<feature type="transmembrane region" description="Helical" evidence="1">
    <location>
        <begin position="117"/>
        <end position="137"/>
    </location>
</feature>
<name>A0A7X9DL74_UNCKA</name>
<feature type="transmembrane region" description="Helical" evidence="1">
    <location>
        <begin position="149"/>
        <end position="172"/>
    </location>
</feature>
<dbReference type="EMBL" id="JAAZNL010000065">
    <property type="protein sequence ID" value="NMB70496.1"/>
    <property type="molecule type" value="Genomic_DNA"/>
</dbReference>
<evidence type="ECO:0000313" key="3">
    <source>
        <dbReference type="Proteomes" id="UP000526033"/>
    </source>
</evidence>
<accession>A0A7X9DL74</accession>
<keyword evidence="1" id="KW-0812">Transmembrane</keyword>
<evidence type="ECO:0000313" key="2">
    <source>
        <dbReference type="EMBL" id="NMB70496.1"/>
    </source>
</evidence>
<keyword evidence="1" id="KW-0472">Membrane</keyword>